<dbReference type="Proteomes" id="UP001519460">
    <property type="component" value="Unassembled WGS sequence"/>
</dbReference>
<gene>
    <name evidence="3" type="ORF">BaRGS_00035235</name>
</gene>
<dbReference type="AlphaFoldDB" id="A0ABD0JFA5"/>
<sequence length="278" mass="31502">MQWTKIILILSLRFFKCFAEPCAVFNFPSVHNGTITLKDNTPVTLLFGLLNETCSEEDFKNIEIIVTKTDNSGSGGGTYCSIRRLKGKCVGTEHCKCLGSPDKYSFSKEVDKSDKTVWVWSTKNQLAEKKEIIFNVESITYKRQRTAATTENIDTDTDGYISNTDLLGTSDTNPVQGREENDHANVDSGNRNGGLRRARRYDVMFRRRSPITSEHLYDDARPLSMPEEPAPMRPIPKPRRNRQVQISENRDYLSLVADNFDSFEDGNEQLIGSEQAEP</sequence>
<protein>
    <submittedName>
        <fullName evidence="3">Uncharacterized protein</fullName>
    </submittedName>
</protein>
<evidence type="ECO:0000313" key="4">
    <source>
        <dbReference type="Proteomes" id="UP001519460"/>
    </source>
</evidence>
<dbReference type="EMBL" id="JACVVK020000466">
    <property type="protein sequence ID" value="KAK7473518.1"/>
    <property type="molecule type" value="Genomic_DNA"/>
</dbReference>
<feature type="chain" id="PRO_5044795797" evidence="2">
    <location>
        <begin position="20"/>
        <end position="278"/>
    </location>
</feature>
<name>A0ABD0JFA5_9CAEN</name>
<accession>A0ABD0JFA5</accession>
<keyword evidence="4" id="KW-1185">Reference proteome</keyword>
<evidence type="ECO:0000313" key="3">
    <source>
        <dbReference type="EMBL" id="KAK7473518.1"/>
    </source>
</evidence>
<comment type="caution">
    <text evidence="3">The sequence shown here is derived from an EMBL/GenBank/DDBJ whole genome shotgun (WGS) entry which is preliminary data.</text>
</comment>
<keyword evidence="2" id="KW-0732">Signal</keyword>
<feature type="signal peptide" evidence="2">
    <location>
        <begin position="1"/>
        <end position="19"/>
    </location>
</feature>
<reference evidence="3 4" key="1">
    <citation type="journal article" date="2023" name="Sci. Data">
        <title>Genome assembly of the Korean intertidal mud-creeper Batillaria attramentaria.</title>
        <authorList>
            <person name="Patra A.K."/>
            <person name="Ho P.T."/>
            <person name="Jun S."/>
            <person name="Lee S.J."/>
            <person name="Kim Y."/>
            <person name="Won Y.J."/>
        </authorList>
    </citation>
    <scope>NUCLEOTIDE SEQUENCE [LARGE SCALE GENOMIC DNA]</scope>
    <source>
        <strain evidence="3">Wonlab-2016</strain>
    </source>
</reference>
<evidence type="ECO:0000256" key="1">
    <source>
        <dbReference type="SAM" id="MobiDB-lite"/>
    </source>
</evidence>
<proteinExistence type="predicted"/>
<feature type="region of interest" description="Disordered" evidence="1">
    <location>
        <begin position="154"/>
        <end position="195"/>
    </location>
</feature>
<evidence type="ECO:0000256" key="2">
    <source>
        <dbReference type="SAM" id="SignalP"/>
    </source>
</evidence>
<organism evidence="3 4">
    <name type="scientific">Batillaria attramentaria</name>
    <dbReference type="NCBI Taxonomy" id="370345"/>
    <lineage>
        <taxon>Eukaryota</taxon>
        <taxon>Metazoa</taxon>
        <taxon>Spiralia</taxon>
        <taxon>Lophotrochozoa</taxon>
        <taxon>Mollusca</taxon>
        <taxon>Gastropoda</taxon>
        <taxon>Caenogastropoda</taxon>
        <taxon>Sorbeoconcha</taxon>
        <taxon>Cerithioidea</taxon>
        <taxon>Batillariidae</taxon>
        <taxon>Batillaria</taxon>
    </lineage>
</organism>
<feature type="compositionally biased region" description="Polar residues" evidence="1">
    <location>
        <begin position="160"/>
        <end position="175"/>
    </location>
</feature>
<feature type="region of interest" description="Disordered" evidence="1">
    <location>
        <begin position="215"/>
        <end position="244"/>
    </location>
</feature>